<dbReference type="SMART" id="SM00231">
    <property type="entry name" value="FA58C"/>
    <property type="match status" value="1"/>
</dbReference>
<dbReference type="Proteomes" id="UP001257627">
    <property type="component" value="Unassembled WGS sequence"/>
</dbReference>
<dbReference type="RefSeq" id="WP_266945388.1">
    <property type="nucleotide sequence ID" value="NZ_JAPEMK010000004.1"/>
</dbReference>
<dbReference type="InterPro" id="IPR035992">
    <property type="entry name" value="Ricin_B-like_lectins"/>
</dbReference>
<dbReference type="SUPFAM" id="SSF50370">
    <property type="entry name" value="Ricin B-like lectins"/>
    <property type="match status" value="1"/>
</dbReference>
<organism evidence="3 4">
    <name type="scientific">Streptomyces mirabilis</name>
    <dbReference type="NCBI Taxonomy" id="68239"/>
    <lineage>
        <taxon>Bacteria</taxon>
        <taxon>Bacillati</taxon>
        <taxon>Actinomycetota</taxon>
        <taxon>Actinomycetes</taxon>
        <taxon>Kitasatosporales</taxon>
        <taxon>Streptomycetaceae</taxon>
        <taxon>Streptomyces</taxon>
    </lineage>
</organism>
<gene>
    <name evidence="3" type="ORF">PU648_50570</name>
</gene>
<evidence type="ECO:0000313" key="3">
    <source>
        <dbReference type="EMBL" id="MDU9000423.1"/>
    </source>
</evidence>
<dbReference type="PROSITE" id="PS50022">
    <property type="entry name" value="FA58C_3"/>
    <property type="match status" value="1"/>
</dbReference>
<dbReference type="InterPro" id="IPR000421">
    <property type="entry name" value="FA58C"/>
</dbReference>
<dbReference type="Gene3D" id="2.80.10.50">
    <property type="match status" value="1"/>
</dbReference>
<accession>A0ABU3V2L6</accession>
<proteinExistence type="predicted"/>
<evidence type="ECO:0000313" key="4">
    <source>
        <dbReference type="Proteomes" id="UP001257627"/>
    </source>
</evidence>
<sequence length="379" mass="40572">MTACGQSVYGTRGGPWNPVDGQYGFTYKDNTFYTHLLPGYSGTTFTTPSIGDAQVTLVFDVRSGANLSYSVEGDGRITVNGIDRTTHPQDSVVGVALDRPVQPADVAAGRTATADSEETSKGNTAAKAVDGSTATRWCANDGNTGHWLKVDLGSTRSLTGTRIAWELDKTNYHYKIEGSTDNSTWTTLVDNTATAGTSQVQTAVFQAQARYVRVTVTGLPAGVYASIRNLEVYDRPFTADLGTYKVINRNSGKALDVSNASTADGATLIQWPYGGGTNQQWSLLPNTDGSFRLANVKSGKLLQSPNSTQGTTLTQESDNGGDNQWWKLVPSATSGYYRLVNVRTGWCADVANASTTDGTNVIQWPVTDGSNQDWQIVSL</sequence>
<dbReference type="SMART" id="SM00458">
    <property type="entry name" value="RICIN"/>
    <property type="match status" value="1"/>
</dbReference>
<dbReference type="InterPro" id="IPR000772">
    <property type="entry name" value="Ricin_B_lectin"/>
</dbReference>
<name>A0ABU3V2L6_9ACTN</name>
<dbReference type="EMBL" id="JARAKF010000001">
    <property type="protein sequence ID" value="MDU9000423.1"/>
    <property type="molecule type" value="Genomic_DNA"/>
</dbReference>
<evidence type="ECO:0000259" key="2">
    <source>
        <dbReference type="PROSITE" id="PS50022"/>
    </source>
</evidence>
<evidence type="ECO:0000256" key="1">
    <source>
        <dbReference type="SAM" id="MobiDB-lite"/>
    </source>
</evidence>
<dbReference type="Pfam" id="PF00754">
    <property type="entry name" value="F5_F8_type_C"/>
    <property type="match status" value="1"/>
</dbReference>
<comment type="caution">
    <text evidence="3">The sequence shown here is derived from an EMBL/GenBank/DDBJ whole genome shotgun (WGS) entry which is preliminary data.</text>
</comment>
<protein>
    <submittedName>
        <fullName evidence="3">RICIN domain-containing protein</fullName>
    </submittedName>
</protein>
<dbReference type="Gene3D" id="2.60.120.260">
    <property type="entry name" value="Galactose-binding domain-like"/>
    <property type="match status" value="1"/>
</dbReference>
<dbReference type="Pfam" id="PF14200">
    <property type="entry name" value="RicinB_lectin_2"/>
    <property type="match status" value="2"/>
</dbReference>
<feature type="region of interest" description="Disordered" evidence="1">
    <location>
        <begin position="303"/>
        <end position="322"/>
    </location>
</feature>
<dbReference type="PROSITE" id="PS50231">
    <property type="entry name" value="RICIN_B_LECTIN"/>
    <property type="match status" value="1"/>
</dbReference>
<reference evidence="3 4" key="1">
    <citation type="submission" date="2023-02" db="EMBL/GenBank/DDBJ databases">
        <authorList>
            <person name="Maleckis M."/>
        </authorList>
    </citation>
    <scope>NUCLEOTIDE SEQUENCE [LARGE SCALE GENOMIC DNA]</scope>
    <source>
        <strain evidence="3 4">P8-A2</strain>
    </source>
</reference>
<feature type="domain" description="F5/8 type C" evidence="2">
    <location>
        <begin position="92"/>
        <end position="235"/>
    </location>
</feature>
<dbReference type="SUPFAM" id="SSF49785">
    <property type="entry name" value="Galactose-binding domain-like"/>
    <property type="match status" value="1"/>
</dbReference>
<keyword evidence="4" id="KW-1185">Reference proteome</keyword>
<dbReference type="InterPro" id="IPR008979">
    <property type="entry name" value="Galactose-bd-like_sf"/>
</dbReference>
<feature type="region of interest" description="Disordered" evidence="1">
    <location>
        <begin position="106"/>
        <end position="127"/>
    </location>
</feature>